<evidence type="ECO:0000313" key="3">
    <source>
        <dbReference type="EMBL" id="KAG5680469.1"/>
    </source>
</evidence>
<dbReference type="InterPro" id="IPR001251">
    <property type="entry name" value="CRAL-TRIO_dom"/>
</dbReference>
<dbReference type="Gene3D" id="1.10.8.20">
    <property type="entry name" value="N-terminal domain of phosphatidylinositol transfer protein sec14p"/>
    <property type="match status" value="1"/>
</dbReference>
<feature type="coiled-coil region" evidence="1">
    <location>
        <begin position="1"/>
        <end position="28"/>
    </location>
</feature>
<comment type="caution">
    <text evidence="3">The sequence shown here is derived from an EMBL/GenBank/DDBJ whole genome shotgun (WGS) entry which is preliminary data.</text>
</comment>
<dbReference type="GO" id="GO:1902936">
    <property type="term" value="F:phosphatidylinositol bisphosphate binding"/>
    <property type="evidence" value="ECO:0007669"/>
    <property type="project" value="TreeGrafter"/>
</dbReference>
<keyword evidence="4" id="KW-1185">Reference proteome</keyword>
<dbReference type="OrthoDB" id="1434354at2759"/>
<dbReference type="SUPFAM" id="SSF46938">
    <property type="entry name" value="CRAL/TRIO N-terminal domain"/>
    <property type="match status" value="1"/>
</dbReference>
<dbReference type="GO" id="GO:0016020">
    <property type="term" value="C:membrane"/>
    <property type="evidence" value="ECO:0007669"/>
    <property type="project" value="TreeGrafter"/>
</dbReference>
<gene>
    <name evidence="3" type="ORF">PVAND_009977</name>
</gene>
<dbReference type="PANTHER" id="PTHR10174:SF222">
    <property type="entry name" value="GH10083P-RELATED"/>
    <property type="match status" value="1"/>
</dbReference>
<dbReference type="SMART" id="SM00516">
    <property type="entry name" value="SEC14"/>
    <property type="match status" value="1"/>
</dbReference>
<dbReference type="InterPro" id="IPR036865">
    <property type="entry name" value="CRAL-TRIO_dom_sf"/>
</dbReference>
<proteinExistence type="predicted"/>
<dbReference type="InterPro" id="IPR036273">
    <property type="entry name" value="CRAL/TRIO_N_dom_sf"/>
</dbReference>
<sequence length="271" mass="32047">MTEKKKQIENLLDEYRELLKKFEKWISLQTHLPQNNEPLVLLRYLCVCDYDLEKAKELLEINVKFRTKNSYVFTDRDMNSPELQKVINTVQVCPLPKLTKEHFHITVFRLINTNSTNFNVNETIKWIFMVLDTLHMKPVKINGDICIFDAKDFSLWHFFKLASNVSTVRIFMRYVQEAIALRIVQNHFVNCSPVLTKIIALIRPLMSKELSETMHFHTTGFESMHEFIPKELLPTEYNGTVGELNELYKQSVSEMQDLRDYINNDDNFICE</sequence>
<dbReference type="PROSITE" id="PS50191">
    <property type="entry name" value="CRAL_TRIO"/>
    <property type="match status" value="1"/>
</dbReference>
<dbReference type="CDD" id="cd00170">
    <property type="entry name" value="SEC14"/>
    <property type="match status" value="1"/>
</dbReference>
<evidence type="ECO:0000259" key="2">
    <source>
        <dbReference type="PROSITE" id="PS50191"/>
    </source>
</evidence>
<dbReference type="SUPFAM" id="SSF52087">
    <property type="entry name" value="CRAL/TRIO domain"/>
    <property type="match status" value="1"/>
</dbReference>
<accession>A0A9J6CEV5</accession>
<feature type="domain" description="CRAL-TRIO" evidence="2">
    <location>
        <begin position="122"/>
        <end position="245"/>
    </location>
</feature>
<dbReference type="Proteomes" id="UP001107558">
    <property type="component" value="Chromosome 1"/>
</dbReference>
<name>A0A9J6CEV5_POLVA</name>
<dbReference type="PANTHER" id="PTHR10174">
    <property type="entry name" value="ALPHA-TOCOPHEROL TRANSFER PROTEIN-RELATED"/>
    <property type="match status" value="1"/>
</dbReference>
<protein>
    <recommendedName>
        <fullName evidence="2">CRAL-TRIO domain-containing protein</fullName>
    </recommendedName>
</protein>
<evidence type="ECO:0000313" key="4">
    <source>
        <dbReference type="Proteomes" id="UP001107558"/>
    </source>
</evidence>
<dbReference type="EMBL" id="JADBJN010000001">
    <property type="protein sequence ID" value="KAG5680469.1"/>
    <property type="molecule type" value="Genomic_DNA"/>
</dbReference>
<evidence type="ECO:0000256" key="1">
    <source>
        <dbReference type="SAM" id="Coils"/>
    </source>
</evidence>
<dbReference type="Gene3D" id="3.40.525.10">
    <property type="entry name" value="CRAL-TRIO lipid binding domain"/>
    <property type="match status" value="1"/>
</dbReference>
<dbReference type="Pfam" id="PF00650">
    <property type="entry name" value="CRAL_TRIO"/>
    <property type="match status" value="1"/>
</dbReference>
<keyword evidence="1" id="KW-0175">Coiled coil</keyword>
<organism evidence="3 4">
    <name type="scientific">Polypedilum vanderplanki</name>
    <name type="common">Sleeping chironomid midge</name>
    <dbReference type="NCBI Taxonomy" id="319348"/>
    <lineage>
        <taxon>Eukaryota</taxon>
        <taxon>Metazoa</taxon>
        <taxon>Ecdysozoa</taxon>
        <taxon>Arthropoda</taxon>
        <taxon>Hexapoda</taxon>
        <taxon>Insecta</taxon>
        <taxon>Pterygota</taxon>
        <taxon>Neoptera</taxon>
        <taxon>Endopterygota</taxon>
        <taxon>Diptera</taxon>
        <taxon>Nematocera</taxon>
        <taxon>Chironomoidea</taxon>
        <taxon>Chironomidae</taxon>
        <taxon>Chironominae</taxon>
        <taxon>Polypedilum</taxon>
        <taxon>Polypedilum</taxon>
    </lineage>
</organism>
<dbReference type="AlphaFoldDB" id="A0A9J6CEV5"/>
<reference evidence="3" key="1">
    <citation type="submission" date="2021-03" db="EMBL/GenBank/DDBJ databases">
        <title>Chromosome level genome of the anhydrobiotic midge Polypedilum vanderplanki.</title>
        <authorList>
            <person name="Yoshida Y."/>
            <person name="Kikawada T."/>
            <person name="Gusev O."/>
        </authorList>
    </citation>
    <scope>NUCLEOTIDE SEQUENCE</scope>
    <source>
        <strain evidence="3">NIAS01</strain>
        <tissue evidence="3">Whole body or cell culture</tissue>
    </source>
</reference>